<evidence type="ECO:0000259" key="2">
    <source>
        <dbReference type="Pfam" id="PF24764"/>
    </source>
</evidence>
<dbReference type="Proteomes" id="UP001221142">
    <property type="component" value="Unassembled WGS sequence"/>
</dbReference>
<feature type="region of interest" description="Disordered" evidence="1">
    <location>
        <begin position="150"/>
        <end position="175"/>
    </location>
</feature>
<dbReference type="PANTHER" id="PTHR46791:SF5">
    <property type="entry name" value="CLR5 DOMAIN-CONTAINING PROTEIN-RELATED"/>
    <property type="match status" value="1"/>
</dbReference>
<gene>
    <name evidence="3" type="ORF">FB45DRAFT_769935</name>
</gene>
<dbReference type="Pfam" id="PF24764">
    <property type="entry name" value="rva_4"/>
    <property type="match status" value="1"/>
</dbReference>
<evidence type="ECO:0000313" key="3">
    <source>
        <dbReference type="EMBL" id="KAJ7604021.1"/>
    </source>
</evidence>
<dbReference type="AlphaFoldDB" id="A0AAD7AY38"/>
<dbReference type="EMBL" id="JARKIF010000117">
    <property type="protein sequence ID" value="KAJ7604021.1"/>
    <property type="molecule type" value="Genomic_DNA"/>
</dbReference>
<name>A0AAD7AY38_9AGAR</name>
<proteinExistence type="predicted"/>
<reference evidence="3" key="1">
    <citation type="submission" date="2023-03" db="EMBL/GenBank/DDBJ databases">
        <title>Massive genome expansion in bonnet fungi (Mycena s.s.) driven by repeated elements and novel gene families across ecological guilds.</title>
        <authorList>
            <consortium name="Lawrence Berkeley National Laboratory"/>
            <person name="Harder C.B."/>
            <person name="Miyauchi S."/>
            <person name="Viragh M."/>
            <person name="Kuo A."/>
            <person name="Thoen E."/>
            <person name="Andreopoulos B."/>
            <person name="Lu D."/>
            <person name="Skrede I."/>
            <person name="Drula E."/>
            <person name="Henrissat B."/>
            <person name="Morin E."/>
            <person name="Kohler A."/>
            <person name="Barry K."/>
            <person name="LaButti K."/>
            <person name="Morin E."/>
            <person name="Salamov A."/>
            <person name="Lipzen A."/>
            <person name="Mereny Z."/>
            <person name="Hegedus B."/>
            <person name="Baldrian P."/>
            <person name="Stursova M."/>
            <person name="Weitz H."/>
            <person name="Taylor A."/>
            <person name="Grigoriev I.V."/>
            <person name="Nagy L.G."/>
            <person name="Martin F."/>
            <person name="Kauserud H."/>
        </authorList>
    </citation>
    <scope>NUCLEOTIDE SEQUENCE</scope>
    <source>
        <strain evidence="3">9284</strain>
    </source>
</reference>
<feature type="domain" description="Integrase core" evidence="2">
    <location>
        <begin position="1"/>
        <end position="106"/>
    </location>
</feature>
<dbReference type="InterPro" id="IPR058913">
    <property type="entry name" value="Integrase_dom_put"/>
</dbReference>
<organism evidence="3 4">
    <name type="scientific">Roridomyces roridus</name>
    <dbReference type="NCBI Taxonomy" id="1738132"/>
    <lineage>
        <taxon>Eukaryota</taxon>
        <taxon>Fungi</taxon>
        <taxon>Dikarya</taxon>
        <taxon>Basidiomycota</taxon>
        <taxon>Agaricomycotina</taxon>
        <taxon>Agaricomycetes</taxon>
        <taxon>Agaricomycetidae</taxon>
        <taxon>Agaricales</taxon>
        <taxon>Marasmiineae</taxon>
        <taxon>Mycenaceae</taxon>
        <taxon>Roridomyces</taxon>
    </lineage>
</organism>
<protein>
    <recommendedName>
        <fullName evidence="2">Integrase core domain-containing protein</fullName>
    </recommendedName>
</protein>
<dbReference type="PANTHER" id="PTHR46791">
    <property type="entry name" value="EXPRESSED PROTEIN"/>
    <property type="match status" value="1"/>
</dbReference>
<evidence type="ECO:0000313" key="4">
    <source>
        <dbReference type="Proteomes" id="UP001221142"/>
    </source>
</evidence>
<accession>A0AAD7AY38</accession>
<keyword evidence="4" id="KW-1185">Reference proteome</keyword>
<sequence length="219" mass="25778">METERGEGRGSYIWGRSVHNTRIERLWYDVTHGFGQKWKTFFTDLEVHHGLNPRLATHIWLLHHLFLTAINTDAQEWAESWNSHNLQIRGERSRSPRDMFLFSMVQDGPRGLEYRAPTNENIDDPTTYGIDWQAADDSQLMDHHLRQNPQEWEERNPFSSGPDVHSHVPCEPPNSPFSHDQIALLDQRLSLVVNVHSRSMGVRRRVWVEVLRICNEFYQ</sequence>
<comment type="caution">
    <text evidence="3">The sequence shown here is derived from an EMBL/GenBank/DDBJ whole genome shotgun (WGS) entry which is preliminary data.</text>
</comment>
<evidence type="ECO:0000256" key="1">
    <source>
        <dbReference type="SAM" id="MobiDB-lite"/>
    </source>
</evidence>